<accession>A0A4R4E2U5</accession>
<dbReference type="AlphaFoldDB" id="A0A4R4E2U5"/>
<dbReference type="PROSITE" id="PS51257">
    <property type="entry name" value="PROKAR_LIPOPROTEIN"/>
    <property type="match status" value="1"/>
</dbReference>
<dbReference type="Gene3D" id="3.40.33.10">
    <property type="entry name" value="CAP"/>
    <property type="match status" value="1"/>
</dbReference>
<dbReference type="OrthoDB" id="9783944at2"/>
<organism evidence="3 4">
    <name type="scientific">Paenibacillus albiflavus</name>
    <dbReference type="NCBI Taxonomy" id="2545760"/>
    <lineage>
        <taxon>Bacteria</taxon>
        <taxon>Bacillati</taxon>
        <taxon>Bacillota</taxon>
        <taxon>Bacilli</taxon>
        <taxon>Bacillales</taxon>
        <taxon>Paenibacillaceae</taxon>
        <taxon>Paenibacillus</taxon>
    </lineage>
</organism>
<comment type="caution">
    <text evidence="3">The sequence shown here is derived from an EMBL/GenBank/DDBJ whole genome shotgun (WGS) entry which is preliminary data.</text>
</comment>
<protein>
    <submittedName>
        <fullName evidence="3">Copper amine oxidase</fullName>
    </submittedName>
</protein>
<dbReference type="CDD" id="cd05379">
    <property type="entry name" value="CAP_bacterial"/>
    <property type="match status" value="1"/>
</dbReference>
<dbReference type="Pfam" id="PF00188">
    <property type="entry name" value="CAP"/>
    <property type="match status" value="1"/>
</dbReference>
<sequence length="382" mass="42266">MKEQFLVHNKLRRRRVMLPLFLTAVILGMLLQGCSPSDNRVQTKSAPNVSPDTVPIESWEGREFEWIPGPDGWQIGFPLPDPKATITPMSTGTPSAASNSSTGNSNPSVTIEGISIGDTDDSVIAKLGEPVRRDASENSYAWYIYNKDYAHYLQIGIYGAHVVALYTGANNWTTNFGIKPSSTQAEVRQAHQNARNLRSSKESASYVSDGTRITYYFDTLNNNKIIGIQLLEDGSGPSENGNTVQSYSALNDAVRTSFEREVFDLTNVVRVKEGKKPFEWSDAAALSSRQHSQDMATQDYFAHDNKQGQSPFDRMKAIGIHYSYAAENIAAGQANAIEAVSGWLNSSDHRHNIYSDAKYLGVGVDFGGSMRIYYTQNFYTPK</sequence>
<keyword evidence="4" id="KW-1185">Reference proteome</keyword>
<feature type="domain" description="SCP" evidence="1">
    <location>
        <begin position="263"/>
        <end position="378"/>
    </location>
</feature>
<evidence type="ECO:0000259" key="1">
    <source>
        <dbReference type="Pfam" id="PF00188"/>
    </source>
</evidence>
<dbReference type="InterPro" id="IPR029410">
    <property type="entry name" value="CAP_assoc"/>
</dbReference>
<gene>
    <name evidence="3" type="ORF">E0485_22810</name>
</gene>
<dbReference type="SUPFAM" id="SSF55797">
    <property type="entry name" value="PR-1-like"/>
    <property type="match status" value="1"/>
</dbReference>
<dbReference type="PANTHER" id="PTHR31157:SF1">
    <property type="entry name" value="SCP DOMAIN-CONTAINING PROTEIN"/>
    <property type="match status" value="1"/>
</dbReference>
<reference evidence="3 4" key="1">
    <citation type="submission" date="2019-03" db="EMBL/GenBank/DDBJ databases">
        <authorList>
            <person name="Kim M.K.M."/>
        </authorList>
    </citation>
    <scope>NUCLEOTIDE SEQUENCE [LARGE SCALE GENOMIC DNA]</scope>
    <source>
        <strain evidence="3 4">18JY21-1</strain>
    </source>
</reference>
<dbReference type="InterPro" id="IPR014044">
    <property type="entry name" value="CAP_dom"/>
</dbReference>
<name>A0A4R4E2U5_9BACL</name>
<dbReference type="PANTHER" id="PTHR31157">
    <property type="entry name" value="SCP DOMAIN-CONTAINING PROTEIN"/>
    <property type="match status" value="1"/>
</dbReference>
<dbReference type="EMBL" id="SKFG01000042">
    <property type="protein sequence ID" value="TCZ71064.1"/>
    <property type="molecule type" value="Genomic_DNA"/>
</dbReference>
<evidence type="ECO:0000313" key="3">
    <source>
        <dbReference type="EMBL" id="TCZ71064.1"/>
    </source>
</evidence>
<dbReference type="Pfam" id="PF14504">
    <property type="entry name" value="CAP_assoc_N"/>
    <property type="match status" value="1"/>
</dbReference>
<proteinExistence type="predicted"/>
<evidence type="ECO:0000259" key="2">
    <source>
        <dbReference type="Pfam" id="PF14504"/>
    </source>
</evidence>
<dbReference type="InterPro" id="IPR035940">
    <property type="entry name" value="CAP_sf"/>
</dbReference>
<evidence type="ECO:0000313" key="4">
    <source>
        <dbReference type="Proteomes" id="UP000295418"/>
    </source>
</evidence>
<dbReference type="Proteomes" id="UP000295418">
    <property type="component" value="Unassembled WGS sequence"/>
</dbReference>
<feature type="domain" description="CAP-associated" evidence="2">
    <location>
        <begin position="116"/>
        <end position="231"/>
    </location>
</feature>
<dbReference type="RefSeq" id="WP_132420356.1">
    <property type="nucleotide sequence ID" value="NZ_SKFG01000042.1"/>
</dbReference>